<dbReference type="AlphaFoldDB" id="A0A194XWD5"/>
<sequence length="271" mass="30709">GIKLLRTCKQLREEGAAVLYGSNTFDFSTQHAPGQPILYDEPHRIPGYLTEDGEYPTSEQILQSIENLFVNDQTQFKQPKFLWRDPLTKFMTKTGRYNAGLIKSIRLNGTFKDGTYYECPLAQTLPMYALILQHACQSLRKVTLQAHLRREPWPHRADYNEGEPDKEIIDDIVGRFVESLPQLSQLCLGFRGDFHGDEMSPTDKEKEKDESVFGEALRWVDIVKKRAGNETITFPDAARRGGDYELYLEPKGSGSEAGISEVFEAGGEHSS</sequence>
<accession>A0A194XWD5</accession>
<evidence type="ECO:0000313" key="1">
    <source>
        <dbReference type="EMBL" id="KUJ24543.1"/>
    </source>
</evidence>
<dbReference type="KEGG" id="psco:LY89DRAFT_745460"/>
<dbReference type="OrthoDB" id="3555548at2759"/>
<dbReference type="InParanoid" id="A0A194XWD5"/>
<gene>
    <name evidence="1" type="ORF">LY89DRAFT_745460</name>
</gene>
<evidence type="ECO:0000313" key="2">
    <source>
        <dbReference type="Proteomes" id="UP000070700"/>
    </source>
</evidence>
<protein>
    <submittedName>
        <fullName evidence="1">Uncharacterized protein</fullName>
    </submittedName>
</protein>
<proteinExistence type="predicted"/>
<dbReference type="EMBL" id="KQ947404">
    <property type="protein sequence ID" value="KUJ24543.1"/>
    <property type="molecule type" value="Genomic_DNA"/>
</dbReference>
<name>A0A194XWD5_MOLSC</name>
<organism evidence="1 2">
    <name type="scientific">Mollisia scopiformis</name>
    <name type="common">Conifer needle endophyte fungus</name>
    <name type="synonym">Phialocephala scopiformis</name>
    <dbReference type="NCBI Taxonomy" id="149040"/>
    <lineage>
        <taxon>Eukaryota</taxon>
        <taxon>Fungi</taxon>
        <taxon>Dikarya</taxon>
        <taxon>Ascomycota</taxon>
        <taxon>Pezizomycotina</taxon>
        <taxon>Leotiomycetes</taxon>
        <taxon>Helotiales</taxon>
        <taxon>Mollisiaceae</taxon>
        <taxon>Mollisia</taxon>
    </lineage>
</organism>
<dbReference type="Proteomes" id="UP000070700">
    <property type="component" value="Unassembled WGS sequence"/>
</dbReference>
<reference evidence="1 2" key="1">
    <citation type="submission" date="2015-10" db="EMBL/GenBank/DDBJ databases">
        <title>Full genome of DAOMC 229536 Phialocephala scopiformis, a fungal endophyte of spruce producing the potent anti-insectan compound rugulosin.</title>
        <authorList>
            <consortium name="DOE Joint Genome Institute"/>
            <person name="Walker A.K."/>
            <person name="Frasz S.L."/>
            <person name="Seifert K.A."/>
            <person name="Miller J.D."/>
            <person name="Mondo S.J."/>
            <person name="Labutti K."/>
            <person name="Lipzen A."/>
            <person name="Dockter R."/>
            <person name="Kennedy M."/>
            <person name="Grigoriev I.V."/>
            <person name="Spatafora J.W."/>
        </authorList>
    </citation>
    <scope>NUCLEOTIDE SEQUENCE [LARGE SCALE GENOMIC DNA]</scope>
    <source>
        <strain evidence="1 2">CBS 120377</strain>
    </source>
</reference>
<feature type="non-terminal residue" evidence="1">
    <location>
        <position position="1"/>
    </location>
</feature>
<dbReference type="RefSeq" id="XP_018078898.1">
    <property type="nucleotide sequence ID" value="XM_018221068.1"/>
</dbReference>
<keyword evidence="2" id="KW-1185">Reference proteome</keyword>
<dbReference type="GeneID" id="28830794"/>